<evidence type="ECO:0000313" key="2">
    <source>
        <dbReference type="Proteomes" id="UP000823388"/>
    </source>
</evidence>
<sequence length="98" mass="11066">MEQKMALVKDDDYQPMDNELPVVVTHQPGAIPCGDDDDEVIPIKIVRPRRVRRKLPGVPQTDGAKRISKGIHTITGVRNFLSWKIIIGRKALNYHGKL</sequence>
<accession>A0A8T0WBT2</accession>
<protein>
    <submittedName>
        <fullName evidence="1">Uncharacterized protein</fullName>
    </submittedName>
</protein>
<gene>
    <name evidence="1" type="ORF">PVAP13_2KG257758</name>
</gene>
<keyword evidence="2" id="KW-1185">Reference proteome</keyword>
<dbReference type="AlphaFoldDB" id="A0A8T0WBT2"/>
<proteinExistence type="predicted"/>
<organism evidence="1 2">
    <name type="scientific">Panicum virgatum</name>
    <name type="common">Blackwell switchgrass</name>
    <dbReference type="NCBI Taxonomy" id="38727"/>
    <lineage>
        <taxon>Eukaryota</taxon>
        <taxon>Viridiplantae</taxon>
        <taxon>Streptophyta</taxon>
        <taxon>Embryophyta</taxon>
        <taxon>Tracheophyta</taxon>
        <taxon>Spermatophyta</taxon>
        <taxon>Magnoliopsida</taxon>
        <taxon>Liliopsida</taxon>
        <taxon>Poales</taxon>
        <taxon>Poaceae</taxon>
        <taxon>PACMAD clade</taxon>
        <taxon>Panicoideae</taxon>
        <taxon>Panicodae</taxon>
        <taxon>Paniceae</taxon>
        <taxon>Panicinae</taxon>
        <taxon>Panicum</taxon>
        <taxon>Panicum sect. Hiantes</taxon>
    </lineage>
</organism>
<comment type="caution">
    <text evidence="1">The sequence shown here is derived from an EMBL/GenBank/DDBJ whole genome shotgun (WGS) entry which is preliminary data.</text>
</comment>
<reference evidence="1" key="1">
    <citation type="submission" date="2020-05" db="EMBL/GenBank/DDBJ databases">
        <title>WGS assembly of Panicum virgatum.</title>
        <authorList>
            <person name="Lovell J.T."/>
            <person name="Jenkins J."/>
            <person name="Shu S."/>
            <person name="Juenger T.E."/>
            <person name="Schmutz J."/>
        </authorList>
    </citation>
    <scope>NUCLEOTIDE SEQUENCE</scope>
    <source>
        <strain evidence="1">AP13</strain>
    </source>
</reference>
<dbReference type="Proteomes" id="UP000823388">
    <property type="component" value="Chromosome 2K"/>
</dbReference>
<dbReference type="EMBL" id="CM029039">
    <property type="protein sequence ID" value="KAG2642113.1"/>
    <property type="molecule type" value="Genomic_DNA"/>
</dbReference>
<evidence type="ECO:0000313" key="1">
    <source>
        <dbReference type="EMBL" id="KAG2642113.1"/>
    </source>
</evidence>
<name>A0A8T0WBT2_PANVG</name>